<evidence type="ECO:0000313" key="2">
    <source>
        <dbReference type="EMBL" id="KAK0669075.1"/>
    </source>
</evidence>
<sequence>MSKLPMAPPKATSKASLKAKEESKPNLFAMPEYKPPVNRGRRNGRYRGGHHIAHSVGNFRIKTVYNRERDQVRMTISSIHPFTPSALRKERSEVNWTSVEETIFEKLRRARFNIQPILADFDKLGVGISEATDGVLGLDSIPDNNSIMFNAEVYFNVRPFGNLVQPTPMRPWSNDSKSSHDPVIKFEPISTASSASLVASQKVESALSRPIPASPFTLSGIQEANRTPPSLFNSNPPAVRSMVDKAKSSPPGSIADRLGF</sequence>
<feature type="region of interest" description="Disordered" evidence="1">
    <location>
        <begin position="219"/>
        <end position="260"/>
    </location>
</feature>
<comment type="caution">
    <text evidence="2">The sequence shown here is derived from an EMBL/GenBank/DDBJ whole genome shotgun (WGS) entry which is preliminary data.</text>
</comment>
<name>A0AA40DA78_9PEZI</name>
<organism evidence="2 3">
    <name type="scientific">Cercophora samala</name>
    <dbReference type="NCBI Taxonomy" id="330535"/>
    <lineage>
        <taxon>Eukaryota</taxon>
        <taxon>Fungi</taxon>
        <taxon>Dikarya</taxon>
        <taxon>Ascomycota</taxon>
        <taxon>Pezizomycotina</taxon>
        <taxon>Sordariomycetes</taxon>
        <taxon>Sordariomycetidae</taxon>
        <taxon>Sordariales</taxon>
        <taxon>Lasiosphaeriaceae</taxon>
        <taxon>Cercophora</taxon>
    </lineage>
</organism>
<evidence type="ECO:0000313" key="3">
    <source>
        <dbReference type="Proteomes" id="UP001174997"/>
    </source>
</evidence>
<proteinExistence type="predicted"/>
<keyword evidence="3" id="KW-1185">Reference proteome</keyword>
<dbReference type="Proteomes" id="UP001174997">
    <property type="component" value="Unassembled WGS sequence"/>
</dbReference>
<dbReference type="AlphaFoldDB" id="A0AA40DA78"/>
<evidence type="ECO:0000256" key="1">
    <source>
        <dbReference type="SAM" id="MobiDB-lite"/>
    </source>
</evidence>
<gene>
    <name evidence="2" type="ORF">QBC41DRAFT_320553</name>
</gene>
<feature type="region of interest" description="Disordered" evidence="1">
    <location>
        <begin position="1"/>
        <end position="39"/>
    </location>
</feature>
<reference evidence="2" key="1">
    <citation type="submission" date="2023-06" db="EMBL/GenBank/DDBJ databases">
        <title>Genome-scale phylogeny and comparative genomics of the fungal order Sordariales.</title>
        <authorList>
            <consortium name="Lawrence Berkeley National Laboratory"/>
            <person name="Hensen N."/>
            <person name="Bonometti L."/>
            <person name="Westerberg I."/>
            <person name="Brannstrom I.O."/>
            <person name="Guillou S."/>
            <person name="Cros-Aarteil S."/>
            <person name="Calhoun S."/>
            <person name="Haridas S."/>
            <person name="Kuo A."/>
            <person name="Mondo S."/>
            <person name="Pangilinan J."/>
            <person name="Riley R."/>
            <person name="Labutti K."/>
            <person name="Andreopoulos B."/>
            <person name="Lipzen A."/>
            <person name="Chen C."/>
            <person name="Yanf M."/>
            <person name="Daum C."/>
            <person name="Ng V."/>
            <person name="Clum A."/>
            <person name="Steindorff A."/>
            <person name="Ohm R."/>
            <person name="Martin F."/>
            <person name="Silar P."/>
            <person name="Natvig D."/>
            <person name="Lalanne C."/>
            <person name="Gautier V."/>
            <person name="Ament-Velasquez S.L."/>
            <person name="Kruys A."/>
            <person name="Hutchinson M.I."/>
            <person name="Powell A.J."/>
            <person name="Barry K."/>
            <person name="Miller A.N."/>
            <person name="Grigoriev I.V."/>
            <person name="Debuchy R."/>
            <person name="Gladieux P."/>
            <person name="Thoren M.H."/>
            <person name="Johannesson H."/>
        </authorList>
    </citation>
    <scope>NUCLEOTIDE SEQUENCE</scope>
    <source>
        <strain evidence="2">CBS 307.81</strain>
    </source>
</reference>
<protein>
    <submittedName>
        <fullName evidence="2">Uncharacterized protein</fullName>
    </submittedName>
</protein>
<accession>A0AA40DA78</accession>
<feature type="compositionally biased region" description="Polar residues" evidence="1">
    <location>
        <begin position="219"/>
        <end position="236"/>
    </location>
</feature>
<dbReference type="EMBL" id="JAULSY010000047">
    <property type="protein sequence ID" value="KAK0669075.1"/>
    <property type="molecule type" value="Genomic_DNA"/>
</dbReference>